<evidence type="ECO:0000313" key="1">
    <source>
        <dbReference type="EMBL" id="OEU14160.1"/>
    </source>
</evidence>
<dbReference type="SUPFAM" id="SSF82199">
    <property type="entry name" value="SET domain"/>
    <property type="match status" value="1"/>
</dbReference>
<accession>A0A1E7F7M4</accession>
<protein>
    <submittedName>
        <fullName evidence="1">SET domain-containing protein</fullName>
    </submittedName>
</protein>
<dbReference type="InterPro" id="IPR046341">
    <property type="entry name" value="SET_dom_sf"/>
</dbReference>
<dbReference type="PANTHER" id="PTHR13271">
    <property type="entry name" value="UNCHARACTERIZED PUTATIVE METHYLTRANSFERASE"/>
    <property type="match status" value="1"/>
</dbReference>
<organism evidence="1 2">
    <name type="scientific">Fragilariopsis cylindrus CCMP1102</name>
    <dbReference type="NCBI Taxonomy" id="635003"/>
    <lineage>
        <taxon>Eukaryota</taxon>
        <taxon>Sar</taxon>
        <taxon>Stramenopiles</taxon>
        <taxon>Ochrophyta</taxon>
        <taxon>Bacillariophyta</taxon>
        <taxon>Bacillariophyceae</taxon>
        <taxon>Bacillariophycidae</taxon>
        <taxon>Bacillariales</taxon>
        <taxon>Bacillariaceae</taxon>
        <taxon>Fragilariopsis</taxon>
    </lineage>
</organism>
<dbReference type="EMBL" id="KV784361">
    <property type="protein sequence ID" value="OEU14160.1"/>
    <property type="molecule type" value="Genomic_DNA"/>
</dbReference>
<dbReference type="GO" id="GO:0016279">
    <property type="term" value="F:protein-lysine N-methyltransferase activity"/>
    <property type="evidence" value="ECO:0007669"/>
    <property type="project" value="TreeGrafter"/>
</dbReference>
<sequence length="364" mass="40610">MKVDYPTTPFLSWSAARGISTPLQLVCDDITNYRSMRIPSTSTVQTLTSESTSTEGLVNVVEVPLDACIVGKDLPALVEKLKHEKSLGDSSFYAPWLDTFPTLDDFKGMPRFWDKDRLDFVSKFDGGQLNGRVGIDRARISQCDDPWALAIVDSRTNYLPDETYSLTPMLDMFNHNPTYKTSARVEESKRLMLDDQVFGFFKGGNDDQRKAGDEIFVSYGEFDNVELLSNYGFCTVENPSNIEQVKVRSLAMGTNPTILIVDSEGSIDNIFNMMSLDSLRISLASEEELEKYEGEGSGKISEANEIEMYALIAGELEEAVYDAGAGAKEATLRDDLLLSIYLQGRQRTLECGLNALKTKYPEVF</sequence>
<dbReference type="PANTHER" id="PTHR13271:SF137">
    <property type="entry name" value="SET DOMAIN-CONTAINING PROTEIN"/>
    <property type="match status" value="1"/>
</dbReference>
<dbReference type="InParanoid" id="A0A1E7F7M4"/>
<gene>
    <name evidence="1" type="primary">SET1</name>
    <name evidence="1" type="ORF">FRACYDRAFT_209585</name>
</gene>
<name>A0A1E7F7M4_9STRA</name>
<dbReference type="OrthoDB" id="441812at2759"/>
<dbReference type="KEGG" id="fcy:FRACYDRAFT_209585"/>
<dbReference type="CDD" id="cd10527">
    <property type="entry name" value="SET_LSMT"/>
    <property type="match status" value="1"/>
</dbReference>
<dbReference type="Gene3D" id="3.90.1410.10">
    <property type="entry name" value="set domain protein methyltransferase, domain 1"/>
    <property type="match status" value="1"/>
</dbReference>
<reference evidence="1 2" key="1">
    <citation type="submission" date="2016-09" db="EMBL/GenBank/DDBJ databases">
        <title>Extensive genetic diversity and differential bi-allelic expression allows diatom success in the polar Southern Ocean.</title>
        <authorList>
            <consortium name="DOE Joint Genome Institute"/>
            <person name="Mock T."/>
            <person name="Otillar R.P."/>
            <person name="Strauss J."/>
            <person name="Dupont C."/>
            <person name="Frickenhaus S."/>
            <person name="Maumus F."/>
            <person name="Mcmullan M."/>
            <person name="Sanges R."/>
            <person name="Schmutz J."/>
            <person name="Toseland A."/>
            <person name="Valas R."/>
            <person name="Veluchamy A."/>
            <person name="Ward B.J."/>
            <person name="Allen A."/>
            <person name="Barry K."/>
            <person name="Falciatore A."/>
            <person name="Ferrante M."/>
            <person name="Fortunato A.E."/>
            <person name="Gloeckner G."/>
            <person name="Gruber A."/>
            <person name="Hipkin R."/>
            <person name="Janech M."/>
            <person name="Kroth P."/>
            <person name="Leese F."/>
            <person name="Lindquist E."/>
            <person name="Lyon B.R."/>
            <person name="Martin J."/>
            <person name="Mayer C."/>
            <person name="Parker M."/>
            <person name="Quesneville H."/>
            <person name="Raymond J."/>
            <person name="Uhlig C."/>
            <person name="Valentin K.U."/>
            <person name="Worden A.Z."/>
            <person name="Armbrust E.V."/>
            <person name="Bowler C."/>
            <person name="Green B."/>
            <person name="Moulton V."/>
            <person name="Van Oosterhout C."/>
            <person name="Grigoriev I."/>
        </authorList>
    </citation>
    <scope>NUCLEOTIDE SEQUENCE [LARGE SCALE GENOMIC DNA]</scope>
    <source>
        <strain evidence="1 2">CCMP1102</strain>
    </source>
</reference>
<dbReference type="AlphaFoldDB" id="A0A1E7F7M4"/>
<evidence type="ECO:0000313" key="2">
    <source>
        <dbReference type="Proteomes" id="UP000095751"/>
    </source>
</evidence>
<keyword evidence="2" id="KW-1185">Reference proteome</keyword>
<dbReference type="InterPro" id="IPR050600">
    <property type="entry name" value="SETD3_SETD6_MTase"/>
</dbReference>
<proteinExistence type="predicted"/>
<dbReference type="Proteomes" id="UP000095751">
    <property type="component" value="Unassembled WGS sequence"/>
</dbReference>